<keyword evidence="5" id="KW-0812">Transmembrane</keyword>
<dbReference type="InterPro" id="IPR013083">
    <property type="entry name" value="Znf_RING/FYVE/PHD"/>
</dbReference>
<keyword evidence="1" id="KW-0479">Metal-binding</keyword>
<evidence type="ECO:0000259" key="6">
    <source>
        <dbReference type="PROSITE" id="PS50089"/>
    </source>
</evidence>
<feature type="transmembrane region" description="Helical" evidence="5">
    <location>
        <begin position="793"/>
        <end position="812"/>
    </location>
</feature>
<reference evidence="7" key="1">
    <citation type="submission" date="2021-02" db="EMBL/GenBank/DDBJ databases">
        <authorList>
            <person name="Nowell W R."/>
        </authorList>
    </citation>
    <scope>NUCLEOTIDE SEQUENCE</scope>
</reference>
<keyword evidence="2 4" id="KW-0863">Zinc-finger</keyword>
<dbReference type="PROSITE" id="PS50089">
    <property type="entry name" value="ZF_RING_2"/>
    <property type="match status" value="1"/>
</dbReference>
<evidence type="ECO:0000256" key="2">
    <source>
        <dbReference type="ARBA" id="ARBA00022771"/>
    </source>
</evidence>
<dbReference type="EMBL" id="CAJNON010000721">
    <property type="protein sequence ID" value="CAF1362945.1"/>
    <property type="molecule type" value="Genomic_DNA"/>
</dbReference>
<dbReference type="AlphaFoldDB" id="A0A815I9C6"/>
<sequence length="868" mass="98972">MAPASKSAKNNYTYMDETKIDVELKCSICIRPFQQPISTVCKHTFCQQCITICLDEGHPCPLCRHSPLTGDDNNLLPINTHIINNQLNRLLVRCNQCNENNIERGNFQDHNSKCPKKIVPCRSADIKCSWEGPRDEKNIHEEKCTFEHMRPLVGALWANIESLSKTQDQLQQKLKNQSKQIDFLLSFINQGNTMHKECLKSSRRCSYAPDSQSNDTITYRCTICNNAVRRRYVTLHACSSNNHIGCICQNCYVEQYPIQPDFDDEHSNYEHYLFVLTIGQSCGNLPMYARCSTNPDCGCLPFSSVDGQSGICAYLHLNPSKLRTCNTNNYYCDQLNTMCVHHPSLSMSRLLCYPTGMTSLDMCPPFVQNLTTQPSTTTPMPLAELCANVSWTKQGVTVAGSTYIGTALNQLRNPTSFVLDSKTNTLYIADYGNARMVTWELGAKNGSLVFGGNGVGNRTDQFGWISGMVQDPNDGSLIICDGTNRRIVRWSQHSNTSEILINNLYCSGLALDDQDLLYVSEYDDHRVSRWILGKNLTHDGIVAGNNGKGNRLDQLHNPLGLFVDHKQDIYIADYSNNRVVKWIKDAKEGIVSRELHYPRTVRVTQSGNIYSIDGYYNRIVRWTPEDTTTGTIIIGEKQYTLSQPHDIAFDENGNVFVLNYGIIRLIMIGTLRVILSILLCLSVFLTIQLYYFELIWPPLTPGNFLMALILFIVRIILFIVLFTTSNAKTIFFFLIIATTIILLVFINEIRYLYEFMDNSREIFYQLMKTYLYVKEPDDLSLYTAYNTIKQNSIIKMTFISLILIIYWIYVIVCHREQKQKNQTIIVPIVNDQRVLYPSSTSLNYPSNTSVYNPYTVNPAYQDVTQNIK</sequence>
<dbReference type="EMBL" id="CAJOAY010001043">
    <property type="protein sequence ID" value="CAF3782916.1"/>
    <property type="molecule type" value="Genomic_DNA"/>
</dbReference>
<dbReference type="GO" id="GO:0061630">
    <property type="term" value="F:ubiquitin protein ligase activity"/>
    <property type="evidence" value="ECO:0007669"/>
    <property type="project" value="TreeGrafter"/>
</dbReference>
<dbReference type="Gene3D" id="2.120.10.30">
    <property type="entry name" value="TolB, C-terminal domain"/>
    <property type="match status" value="2"/>
</dbReference>
<evidence type="ECO:0000256" key="5">
    <source>
        <dbReference type="SAM" id="Phobius"/>
    </source>
</evidence>
<evidence type="ECO:0000256" key="3">
    <source>
        <dbReference type="ARBA" id="ARBA00022833"/>
    </source>
</evidence>
<dbReference type="Gene3D" id="3.30.40.10">
    <property type="entry name" value="Zinc/RING finger domain, C3HC4 (zinc finger)"/>
    <property type="match status" value="2"/>
</dbReference>
<accession>A0A815I9C6</accession>
<dbReference type="GO" id="GO:0043161">
    <property type="term" value="P:proteasome-mediated ubiquitin-dependent protein catabolic process"/>
    <property type="evidence" value="ECO:0007669"/>
    <property type="project" value="TreeGrafter"/>
</dbReference>
<feature type="transmembrane region" description="Helical" evidence="5">
    <location>
        <begin position="730"/>
        <end position="753"/>
    </location>
</feature>
<dbReference type="InterPro" id="IPR011042">
    <property type="entry name" value="6-blade_b-propeller_TolB-like"/>
</dbReference>
<feature type="domain" description="RING-type" evidence="6">
    <location>
        <begin position="26"/>
        <end position="64"/>
    </location>
</feature>
<dbReference type="SUPFAM" id="SSF63829">
    <property type="entry name" value="Calcium-dependent phosphotriesterase"/>
    <property type="match status" value="1"/>
</dbReference>
<proteinExistence type="predicted"/>
<feature type="transmembrane region" description="Helical" evidence="5">
    <location>
        <begin position="704"/>
        <end position="723"/>
    </location>
</feature>
<evidence type="ECO:0000256" key="4">
    <source>
        <dbReference type="PROSITE-ProRule" id="PRU00175"/>
    </source>
</evidence>
<evidence type="ECO:0000313" key="8">
    <source>
        <dbReference type="EMBL" id="CAF3782916.1"/>
    </source>
</evidence>
<dbReference type="Pfam" id="PF13923">
    <property type="entry name" value="zf-C3HC4_2"/>
    <property type="match status" value="1"/>
</dbReference>
<dbReference type="InterPro" id="IPR050952">
    <property type="entry name" value="TRIM-NHL_E3_ligases"/>
</dbReference>
<evidence type="ECO:0000313" key="9">
    <source>
        <dbReference type="Proteomes" id="UP000663891"/>
    </source>
</evidence>
<dbReference type="PROSITE" id="PS00518">
    <property type="entry name" value="ZF_RING_1"/>
    <property type="match status" value="1"/>
</dbReference>
<dbReference type="InterPro" id="IPR017907">
    <property type="entry name" value="Znf_RING_CS"/>
</dbReference>
<dbReference type="PANTHER" id="PTHR24104">
    <property type="entry name" value="E3 UBIQUITIN-PROTEIN LIGASE NHLRC1-RELATED"/>
    <property type="match status" value="1"/>
</dbReference>
<keyword evidence="5" id="KW-1133">Transmembrane helix</keyword>
<dbReference type="GO" id="GO:0000209">
    <property type="term" value="P:protein polyubiquitination"/>
    <property type="evidence" value="ECO:0007669"/>
    <property type="project" value="TreeGrafter"/>
</dbReference>
<gene>
    <name evidence="8" type="ORF">OKA104_LOCUS17468</name>
    <name evidence="7" type="ORF">VCS650_LOCUS34418</name>
</gene>
<dbReference type="Proteomes" id="UP000663891">
    <property type="component" value="Unassembled WGS sequence"/>
</dbReference>
<comment type="caution">
    <text evidence="7">The sequence shown here is derived from an EMBL/GenBank/DDBJ whole genome shotgun (WGS) entry which is preliminary data.</text>
</comment>
<name>A0A815I9C6_9BILA</name>
<dbReference type="SUPFAM" id="SSF57850">
    <property type="entry name" value="RING/U-box"/>
    <property type="match status" value="1"/>
</dbReference>
<evidence type="ECO:0000313" key="7">
    <source>
        <dbReference type="EMBL" id="CAF1362945.1"/>
    </source>
</evidence>
<dbReference type="GO" id="GO:0008270">
    <property type="term" value="F:zinc ion binding"/>
    <property type="evidence" value="ECO:0007669"/>
    <property type="project" value="UniProtKB-KW"/>
</dbReference>
<dbReference type="CDD" id="cd05819">
    <property type="entry name" value="NHL"/>
    <property type="match status" value="1"/>
</dbReference>
<evidence type="ECO:0000256" key="1">
    <source>
        <dbReference type="ARBA" id="ARBA00022723"/>
    </source>
</evidence>
<dbReference type="SMART" id="SM00184">
    <property type="entry name" value="RING"/>
    <property type="match status" value="2"/>
</dbReference>
<feature type="transmembrane region" description="Helical" evidence="5">
    <location>
        <begin position="673"/>
        <end position="692"/>
    </location>
</feature>
<dbReference type="InterPro" id="IPR001841">
    <property type="entry name" value="Znf_RING"/>
</dbReference>
<keyword evidence="3" id="KW-0862">Zinc</keyword>
<dbReference type="PANTHER" id="PTHR24104:SF25">
    <property type="entry name" value="PROTEIN LIN-41"/>
    <property type="match status" value="1"/>
</dbReference>
<protein>
    <recommendedName>
        <fullName evidence="6">RING-type domain-containing protein</fullName>
    </recommendedName>
</protein>
<keyword evidence="5" id="KW-0472">Membrane</keyword>
<dbReference type="Proteomes" id="UP000663881">
    <property type="component" value="Unassembled WGS sequence"/>
</dbReference>
<organism evidence="7 9">
    <name type="scientific">Adineta steineri</name>
    <dbReference type="NCBI Taxonomy" id="433720"/>
    <lineage>
        <taxon>Eukaryota</taxon>
        <taxon>Metazoa</taxon>
        <taxon>Spiralia</taxon>
        <taxon>Gnathifera</taxon>
        <taxon>Rotifera</taxon>
        <taxon>Eurotatoria</taxon>
        <taxon>Bdelloidea</taxon>
        <taxon>Adinetida</taxon>
        <taxon>Adinetidae</taxon>
        <taxon>Adineta</taxon>
    </lineage>
</organism>
<dbReference type="OrthoDB" id="10039484at2759"/>